<keyword evidence="2" id="KW-1185">Reference proteome</keyword>
<evidence type="ECO:0000313" key="1">
    <source>
        <dbReference type="EMBL" id="MED6211936.1"/>
    </source>
</evidence>
<gene>
    <name evidence="1" type="ORF">PIB30_078365</name>
</gene>
<name>A0ABU6YPV0_9FABA</name>
<dbReference type="EMBL" id="JASCZI010242736">
    <property type="protein sequence ID" value="MED6211936.1"/>
    <property type="molecule type" value="Genomic_DNA"/>
</dbReference>
<sequence length="66" mass="7290">AKIGAEVAKKGERNEIIMKKSLKAKTASHAYALKGWCACTSKDAYAPKALCIYTRQTWAARITELM</sequence>
<dbReference type="Proteomes" id="UP001341840">
    <property type="component" value="Unassembled WGS sequence"/>
</dbReference>
<protein>
    <submittedName>
        <fullName evidence="1">Uncharacterized protein</fullName>
    </submittedName>
</protein>
<accession>A0ABU6YPV0</accession>
<feature type="non-terminal residue" evidence="1">
    <location>
        <position position="66"/>
    </location>
</feature>
<proteinExistence type="predicted"/>
<organism evidence="1 2">
    <name type="scientific">Stylosanthes scabra</name>
    <dbReference type="NCBI Taxonomy" id="79078"/>
    <lineage>
        <taxon>Eukaryota</taxon>
        <taxon>Viridiplantae</taxon>
        <taxon>Streptophyta</taxon>
        <taxon>Embryophyta</taxon>
        <taxon>Tracheophyta</taxon>
        <taxon>Spermatophyta</taxon>
        <taxon>Magnoliopsida</taxon>
        <taxon>eudicotyledons</taxon>
        <taxon>Gunneridae</taxon>
        <taxon>Pentapetalae</taxon>
        <taxon>rosids</taxon>
        <taxon>fabids</taxon>
        <taxon>Fabales</taxon>
        <taxon>Fabaceae</taxon>
        <taxon>Papilionoideae</taxon>
        <taxon>50 kb inversion clade</taxon>
        <taxon>dalbergioids sensu lato</taxon>
        <taxon>Dalbergieae</taxon>
        <taxon>Pterocarpus clade</taxon>
        <taxon>Stylosanthes</taxon>
    </lineage>
</organism>
<comment type="caution">
    <text evidence="1">The sequence shown here is derived from an EMBL/GenBank/DDBJ whole genome shotgun (WGS) entry which is preliminary data.</text>
</comment>
<evidence type="ECO:0000313" key="2">
    <source>
        <dbReference type="Proteomes" id="UP001341840"/>
    </source>
</evidence>
<feature type="non-terminal residue" evidence="1">
    <location>
        <position position="1"/>
    </location>
</feature>
<reference evidence="1 2" key="1">
    <citation type="journal article" date="2023" name="Plants (Basel)">
        <title>Bridging the Gap: Combining Genomics and Transcriptomics Approaches to Understand Stylosanthes scabra, an Orphan Legume from the Brazilian Caatinga.</title>
        <authorList>
            <person name="Ferreira-Neto J.R.C."/>
            <person name="da Silva M.D."/>
            <person name="Binneck E."/>
            <person name="de Melo N.F."/>
            <person name="da Silva R.H."/>
            <person name="de Melo A.L.T.M."/>
            <person name="Pandolfi V."/>
            <person name="Bustamante F.O."/>
            <person name="Brasileiro-Vidal A.C."/>
            <person name="Benko-Iseppon A.M."/>
        </authorList>
    </citation>
    <scope>NUCLEOTIDE SEQUENCE [LARGE SCALE GENOMIC DNA]</scope>
    <source>
        <tissue evidence="1">Leaves</tissue>
    </source>
</reference>